<keyword evidence="5" id="KW-1185">Reference proteome</keyword>
<evidence type="ECO:0000313" key="5">
    <source>
        <dbReference type="Proteomes" id="UP000436088"/>
    </source>
</evidence>
<dbReference type="GO" id="GO:0006623">
    <property type="term" value="P:protein targeting to vacuole"/>
    <property type="evidence" value="ECO:0007669"/>
    <property type="project" value="InterPro"/>
</dbReference>
<dbReference type="PROSITE" id="PS51230">
    <property type="entry name" value="EB1_C"/>
    <property type="match status" value="1"/>
</dbReference>
<protein>
    <submittedName>
        <fullName evidence="4">Microtubule-associated protein RP/EB family member 1B</fullName>
    </submittedName>
</protein>
<dbReference type="EMBL" id="VEPZ02000221">
    <property type="protein sequence ID" value="KAE8729643.1"/>
    <property type="molecule type" value="Genomic_DNA"/>
</dbReference>
<evidence type="ECO:0000256" key="1">
    <source>
        <dbReference type="PROSITE-ProRule" id="PRU00576"/>
    </source>
</evidence>
<sequence>MIDMTYPGAEPMHKVNFDAKTEYDMIQNYKHIEVNRLVKGRPLDNLEFLQWLKRYCDSVNGITILLRHGKEKSLKGSHKSSKSLQANSFHNSVSGDAAAINKNIASKQEKTCVAATVSDVRALSKEITDLKLSVDLLEKERDLYFSKLRDIEMLCQIPKVENNPNQESVTSSRDIETVGEGEKELGELKVGLGISIEKIRVIGNTKLEGLSHLPDGPNEQLGSLTQSGEGIRVTLPENLFIEGNNPPKWWEEHDNLISKIETRMTMTQRYAEWILGILKGRTKEQVQNNPKIEQMLHVAIEDTNNGLKISGTRKKLSNDELYLEQDNELACYEHGIIDVAAFLLERVSDVGSALLLTLSSLNDKFVELDIAVGSTISKVSLGRSGGMEYFNSVLKMEEVNDIRTLLEACIELCQHHTLRLNPEDSELLWVVEKESHVRLVESLGSQDEDECIIKLMIPKSPIGGHILRKLLSQFIKEVVEGMIGYVHLPTIMSKLLYDNGGQEFGAFKLTIFGMLGTYGFERKIMNTAKSARTENGLVSSLHSSHPLAQGSSQGQGNAISIREVNIKSGRDKGPSLSEISVLPSNFTCSSEGIKAGSKVLILGTMALSWRGIVMSSRDIETVGEGGGELGELKVGLGILIEKIRIFGNTKLEGLSHLPDGPNEQLGSLTQSGEGIRPAAPAKEELSDSNESALEEAQEYISQSIDDGETEED</sequence>
<dbReference type="GO" id="GO:0005874">
    <property type="term" value="C:microtubule"/>
    <property type="evidence" value="ECO:0007669"/>
    <property type="project" value="UniProtKB-KW"/>
</dbReference>
<keyword evidence="1" id="KW-0493">Microtubule</keyword>
<dbReference type="InterPro" id="IPR045111">
    <property type="entry name" value="Vps41/Vps8"/>
</dbReference>
<dbReference type="SUPFAM" id="SSF47576">
    <property type="entry name" value="Calponin-homology domain, CH-domain"/>
    <property type="match status" value="1"/>
</dbReference>
<feature type="domain" description="EB1 C-terminal" evidence="3">
    <location>
        <begin position="112"/>
        <end position="185"/>
    </location>
</feature>
<dbReference type="InterPro" id="IPR004953">
    <property type="entry name" value="EB1_C"/>
</dbReference>
<feature type="region of interest" description="Disordered" evidence="2">
    <location>
        <begin position="657"/>
        <end position="712"/>
    </location>
</feature>
<proteinExistence type="predicted"/>
<dbReference type="GO" id="GO:0008017">
    <property type="term" value="F:microtubule binding"/>
    <property type="evidence" value="ECO:0007669"/>
    <property type="project" value="InterPro"/>
</dbReference>
<dbReference type="Gene3D" id="1.20.5.1430">
    <property type="match status" value="1"/>
</dbReference>
<evidence type="ECO:0000313" key="4">
    <source>
        <dbReference type="EMBL" id="KAE8729643.1"/>
    </source>
</evidence>
<evidence type="ECO:0000259" key="3">
    <source>
        <dbReference type="PROSITE" id="PS51230"/>
    </source>
</evidence>
<comment type="caution">
    <text evidence="4">The sequence shown here is derived from an EMBL/GenBank/DDBJ whole genome shotgun (WGS) entry which is preliminary data.</text>
</comment>
<dbReference type="Pfam" id="PF03271">
    <property type="entry name" value="EB1"/>
    <property type="match status" value="1"/>
</dbReference>
<name>A0A6A3CKH0_HIBSY</name>
<dbReference type="PANTHER" id="PTHR12616:SF8">
    <property type="entry name" value="VACUOLAR PROTEIN SORTING-ASSOCIATED PROTEIN 8 HOMOLOG"/>
    <property type="match status" value="1"/>
</dbReference>
<gene>
    <name evidence="4" type="ORF">F3Y22_tig00003454pilonHSYRG00112</name>
</gene>
<accession>A0A6A3CKH0</accession>
<evidence type="ECO:0000256" key="2">
    <source>
        <dbReference type="SAM" id="MobiDB-lite"/>
    </source>
</evidence>
<dbReference type="PANTHER" id="PTHR12616">
    <property type="entry name" value="VACUOLAR PROTEIN SORTING VPS41"/>
    <property type="match status" value="1"/>
</dbReference>
<dbReference type="InterPro" id="IPR036133">
    <property type="entry name" value="EB1_C_sf"/>
</dbReference>
<dbReference type="Gene3D" id="1.10.418.10">
    <property type="entry name" value="Calponin-like domain"/>
    <property type="match status" value="1"/>
</dbReference>
<organism evidence="4 5">
    <name type="scientific">Hibiscus syriacus</name>
    <name type="common">Rose of Sharon</name>
    <dbReference type="NCBI Taxonomy" id="106335"/>
    <lineage>
        <taxon>Eukaryota</taxon>
        <taxon>Viridiplantae</taxon>
        <taxon>Streptophyta</taxon>
        <taxon>Embryophyta</taxon>
        <taxon>Tracheophyta</taxon>
        <taxon>Spermatophyta</taxon>
        <taxon>Magnoliopsida</taxon>
        <taxon>eudicotyledons</taxon>
        <taxon>Gunneridae</taxon>
        <taxon>Pentapetalae</taxon>
        <taxon>rosids</taxon>
        <taxon>malvids</taxon>
        <taxon>Malvales</taxon>
        <taxon>Malvaceae</taxon>
        <taxon>Malvoideae</taxon>
        <taxon>Hibiscus</taxon>
    </lineage>
</organism>
<dbReference type="InterPro" id="IPR036872">
    <property type="entry name" value="CH_dom_sf"/>
</dbReference>
<dbReference type="GO" id="GO:0030897">
    <property type="term" value="C:HOPS complex"/>
    <property type="evidence" value="ECO:0007669"/>
    <property type="project" value="TreeGrafter"/>
</dbReference>
<dbReference type="GO" id="GO:0034058">
    <property type="term" value="P:endosomal vesicle fusion"/>
    <property type="evidence" value="ECO:0007669"/>
    <property type="project" value="TreeGrafter"/>
</dbReference>
<dbReference type="SUPFAM" id="SSF140612">
    <property type="entry name" value="EB1 dimerisation domain-like"/>
    <property type="match status" value="1"/>
</dbReference>
<dbReference type="AlphaFoldDB" id="A0A6A3CKH0"/>
<dbReference type="GO" id="GO:0005770">
    <property type="term" value="C:late endosome"/>
    <property type="evidence" value="ECO:0007669"/>
    <property type="project" value="TreeGrafter"/>
</dbReference>
<dbReference type="Proteomes" id="UP000436088">
    <property type="component" value="Unassembled WGS sequence"/>
</dbReference>
<reference evidence="4" key="1">
    <citation type="submission" date="2019-09" db="EMBL/GenBank/DDBJ databases">
        <title>Draft genome information of white flower Hibiscus syriacus.</title>
        <authorList>
            <person name="Kim Y.-M."/>
        </authorList>
    </citation>
    <scope>NUCLEOTIDE SEQUENCE [LARGE SCALE GENOMIC DNA]</scope>
    <source>
        <strain evidence="4">YM2019G1</strain>
    </source>
</reference>